<dbReference type="CDD" id="cd06558">
    <property type="entry name" value="crotonase-like"/>
    <property type="match status" value="1"/>
</dbReference>
<evidence type="ECO:0000256" key="1">
    <source>
        <dbReference type="ARBA" id="ARBA00005254"/>
    </source>
</evidence>
<keyword evidence="2" id="KW-0456">Lyase</keyword>
<dbReference type="OrthoDB" id="9807606at2"/>
<dbReference type="InterPro" id="IPR014748">
    <property type="entry name" value="Enoyl-CoA_hydra_C"/>
</dbReference>
<proteinExistence type="inferred from homology"/>
<dbReference type="Gene3D" id="3.90.226.10">
    <property type="entry name" value="2-enoyl-CoA Hydratase, Chain A, domain 1"/>
    <property type="match status" value="1"/>
</dbReference>
<dbReference type="SUPFAM" id="SSF52096">
    <property type="entry name" value="ClpP/crotonase"/>
    <property type="match status" value="1"/>
</dbReference>
<reference evidence="2 3" key="1">
    <citation type="submission" date="2018-10" db="EMBL/GenBank/DDBJ databases">
        <title>Robbsia sp. DHC34, isolated from soil.</title>
        <authorList>
            <person name="Gao Z.-H."/>
            <person name="Qiu L.-H."/>
        </authorList>
    </citation>
    <scope>NUCLEOTIDE SEQUENCE [LARGE SCALE GENOMIC DNA]</scope>
    <source>
        <strain evidence="2 3">DHC34</strain>
    </source>
</reference>
<sequence length="265" mass="27899">MSDTALDVQVDARGVAFVTLDRPDVLNAFDEALIAEISRAFLILEARAEVRAIVLGARGRVFCAGADIAWMRRAAANSREDNLVDARRFAGMMHAIHSSTKPVVARVQGGAYGGGVGLVCAADIVIAADHATFSVSEAKLGILPAVIGPYLTDAVGLRQARRLALSAASITAAEALAIGLVHEVVPEPQLDAAIEKTLGDLLRCGPQAQAEIKKLFGTFGVGPISEDVRERTARTIANVRAGTEAKEGFSAFVDKRKPAWTVSGE</sequence>
<dbReference type="PANTHER" id="PTHR42964:SF1">
    <property type="entry name" value="POLYKETIDE BIOSYNTHESIS ENOYL-COA HYDRATASE PKSH-RELATED"/>
    <property type="match status" value="1"/>
</dbReference>
<dbReference type="Gene3D" id="1.10.12.10">
    <property type="entry name" value="Lyase 2-enoyl-coa Hydratase, Chain A, domain 2"/>
    <property type="match status" value="1"/>
</dbReference>
<dbReference type="RefSeq" id="WP_121086588.1">
    <property type="nucleotide sequence ID" value="NZ_RBZU01000004.1"/>
</dbReference>
<dbReference type="GO" id="GO:0004300">
    <property type="term" value="F:enoyl-CoA hydratase activity"/>
    <property type="evidence" value="ECO:0007669"/>
    <property type="project" value="UniProtKB-EC"/>
</dbReference>
<name>A0A494Y1I3_9BURK</name>
<gene>
    <name evidence="2" type="ORF">D7S86_11715</name>
</gene>
<accession>A0A494Y1I3</accession>
<evidence type="ECO:0000313" key="2">
    <source>
        <dbReference type="EMBL" id="RKP55868.1"/>
    </source>
</evidence>
<dbReference type="InterPro" id="IPR029045">
    <property type="entry name" value="ClpP/crotonase-like_dom_sf"/>
</dbReference>
<comment type="caution">
    <text evidence="2">The sequence shown here is derived from an EMBL/GenBank/DDBJ whole genome shotgun (WGS) entry which is preliminary data.</text>
</comment>
<keyword evidence="2" id="KW-0413">Isomerase</keyword>
<protein>
    <submittedName>
        <fullName evidence="2">Enoyl-CoA hydratase/isomerase family protein</fullName>
        <ecNumber evidence="2">4.2.1.17</ecNumber>
    </submittedName>
</protein>
<dbReference type="EC" id="4.2.1.17" evidence="2"/>
<evidence type="ECO:0000313" key="3">
    <source>
        <dbReference type="Proteomes" id="UP000270342"/>
    </source>
</evidence>
<dbReference type="PANTHER" id="PTHR42964">
    <property type="entry name" value="ENOYL-COA HYDRATASE"/>
    <property type="match status" value="1"/>
</dbReference>
<dbReference type="AlphaFoldDB" id="A0A494Y1I3"/>
<organism evidence="2 3">
    <name type="scientific">Pararobbsia silviterrae</name>
    <dbReference type="NCBI Taxonomy" id="1792498"/>
    <lineage>
        <taxon>Bacteria</taxon>
        <taxon>Pseudomonadati</taxon>
        <taxon>Pseudomonadota</taxon>
        <taxon>Betaproteobacteria</taxon>
        <taxon>Burkholderiales</taxon>
        <taxon>Burkholderiaceae</taxon>
        <taxon>Pararobbsia</taxon>
    </lineage>
</organism>
<dbReference type="EMBL" id="RBZU01000004">
    <property type="protein sequence ID" value="RKP55868.1"/>
    <property type="molecule type" value="Genomic_DNA"/>
</dbReference>
<dbReference type="InterPro" id="IPR051683">
    <property type="entry name" value="Enoyl-CoA_Hydratase/Isomerase"/>
</dbReference>
<dbReference type="GO" id="GO:0016853">
    <property type="term" value="F:isomerase activity"/>
    <property type="evidence" value="ECO:0007669"/>
    <property type="project" value="UniProtKB-KW"/>
</dbReference>
<dbReference type="InterPro" id="IPR001753">
    <property type="entry name" value="Enoyl-CoA_hydra/iso"/>
</dbReference>
<dbReference type="Pfam" id="PF00378">
    <property type="entry name" value="ECH_1"/>
    <property type="match status" value="1"/>
</dbReference>
<dbReference type="Proteomes" id="UP000270342">
    <property type="component" value="Unassembled WGS sequence"/>
</dbReference>
<keyword evidence="3" id="KW-1185">Reference proteome</keyword>
<comment type="similarity">
    <text evidence="1">Belongs to the enoyl-CoA hydratase/isomerase family.</text>
</comment>